<organism evidence="2 3">
    <name type="scientific">Chiloscyllium punctatum</name>
    <name type="common">Brownbanded bambooshark</name>
    <name type="synonym">Hemiscyllium punctatum</name>
    <dbReference type="NCBI Taxonomy" id="137246"/>
    <lineage>
        <taxon>Eukaryota</taxon>
        <taxon>Metazoa</taxon>
        <taxon>Chordata</taxon>
        <taxon>Craniata</taxon>
        <taxon>Vertebrata</taxon>
        <taxon>Chondrichthyes</taxon>
        <taxon>Elasmobranchii</taxon>
        <taxon>Galeomorphii</taxon>
        <taxon>Galeoidea</taxon>
        <taxon>Orectolobiformes</taxon>
        <taxon>Hemiscylliidae</taxon>
        <taxon>Chiloscyllium</taxon>
    </lineage>
</organism>
<feature type="region of interest" description="Disordered" evidence="1">
    <location>
        <begin position="102"/>
        <end position="199"/>
    </location>
</feature>
<dbReference type="Proteomes" id="UP000287033">
    <property type="component" value="Unassembled WGS sequence"/>
</dbReference>
<comment type="caution">
    <text evidence="2">The sequence shown here is derived from an EMBL/GenBank/DDBJ whole genome shotgun (WGS) entry which is preliminary data.</text>
</comment>
<gene>
    <name evidence="2" type="ORF">chiPu_0027181</name>
</gene>
<feature type="compositionally biased region" description="Basic and acidic residues" evidence="1">
    <location>
        <begin position="103"/>
        <end position="125"/>
    </location>
</feature>
<feature type="compositionally biased region" description="Basic and acidic residues" evidence="1">
    <location>
        <begin position="361"/>
        <end position="381"/>
    </location>
</feature>
<feature type="compositionally biased region" description="Basic and acidic residues" evidence="1">
    <location>
        <begin position="400"/>
        <end position="419"/>
    </location>
</feature>
<sequence length="431" mass="47881">MAGGDGGVAAIGAIQADHTNIGCAVVKQRHMHARRLAPQSEQAQAAVRKGAGGGAPGAAVDADARPWVMPFNSAACPDQIDQCRHVSFSLALAQEVGDVLEPDNERSRKIDARSQHQREMREHRQIGRFGRRRTAARLAERKARQAQHERAEGEQQAKDQRDREQRLAREGRADDEKFAHEDTERRQTGDCDNADHQAPAERGMGFSQAANVGDPLRALHLRDVADRVEDPRLCQAVHHHVQQAGEVGERAAHPECKHDDAHMLDRGIGEQPFDIAAAVEHEGREQQRERDVEQQAGEHGGDRGRALGVRIRQPGVQRREANLGPVSEQQEDEGNVEQCRIECRGAADQHCPDHRVLTLADDRQRGHVDQDGTKQRERDADAAEDEIFPGSLQRRVGPVDADHQDGGERRDLDRDPHQADIVRHECEVHAE</sequence>
<evidence type="ECO:0000256" key="1">
    <source>
        <dbReference type="SAM" id="MobiDB-lite"/>
    </source>
</evidence>
<feature type="non-terminal residue" evidence="2">
    <location>
        <position position="431"/>
    </location>
</feature>
<feature type="region of interest" description="Disordered" evidence="1">
    <location>
        <begin position="281"/>
        <end position="305"/>
    </location>
</feature>
<name>A0A401TKA9_CHIPU</name>
<dbReference type="AlphaFoldDB" id="A0A401TKA9"/>
<reference evidence="2 3" key="1">
    <citation type="journal article" date="2018" name="Nat. Ecol. Evol.">
        <title>Shark genomes provide insights into elasmobranch evolution and the origin of vertebrates.</title>
        <authorList>
            <person name="Hara Y"/>
            <person name="Yamaguchi K"/>
            <person name="Onimaru K"/>
            <person name="Kadota M"/>
            <person name="Koyanagi M"/>
            <person name="Keeley SD"/>
            <person name="Tatsumi K"/>
            <person name="Tanaka K"/>
            <person name="Motone F"/>
            <person name="Kageyama Y"/>
            <person name="Nozu R"/>
            <person name="Adachi N"/>
            <person name="Nishimura O"/>
            <person name="Nakagawa R"/>
            <person name="Tanegashima C"/>
            <person name="Kiyatake I"/>
            <person name="Matsumoto R"/>
            <person name="Murakumo K"/>
            <person name="Nishida K"/>
            <person name="Terakita A"/>
            <person name="Kuratani S"/>
            <person name="Sato K"/>
            <person name="Hyodo S Kuraku.S."/>
        </authorList>
    </citation>
    <scope>NUCLEOTIDE SEQUENCE [LARGE SCALE GENOMIC DNA]</scope>
</reference>
<protein>
    <submittedName>
        <fullName evidence="2">Uncharacterized protein</fullName>
    </submittedName>
</protein>
<feature type="compositionally biased region" description="Basic and acidic residues" evidence="1">
    <location>
        <begin position="281"/>
        <end position="293"/>
    </location>
</feature>
<evidence type="ECO:0000313" key="3">
    <source>
        <dbReference type="Proteomes" id="UP000287033"/>
    </source>
</evidence>
<feature type="compositionally biased region" description="Basic and acidic residues" evidence="1">
    <location>
        <begin position="138"/>
        <end position="199"/>
    </location>
</feature>
<dbReference type="EMBL" id="BEZZ01096939">
    <property type="protein sequence ID" value="GCC43064.1"/>
    <property type="molecule type" value="Genomic_DNA"/>
</dbReference>
<keyword evidence="3" id="KW-1185">Reference proteome</keyword>
<accession>A0A401TKA9</accession>
<proteinExistence type="predicted"/>
<evidence type="ECO:0000313" key="2">
    <source>
        <dbReference type="EMBL" id="GCC43064.1"/>
    </source>
</evidence>
<feature type="region of interest" description="Disordered" evidence="1">
    <location>
        <begin position="361"/>
        <end position="419"/>
    </location>
</feature>